<keyword evidence="4" id="KW-1185">Reference proteome</keyword>
<feature type="transmembrane region" description="Helical" evidence="2">
    <location>
        <begin position="235"/>
        <end position="259"/>
    </location>
</feature>
<dbReference type="EMBL" id="CAUYUJ010015778">
    <property type="protein sequence ID" value="CAK0858032.1"/>
    <property type="molecule type" value="Genomic_DNA"/>
</dbReference>
<feature type="compositionally biased region" description="Low complexity" evidence="1">
    <location>
        <begin position="71"/>
        <end position="84"/>
    </location>
</feature>
<sequence>MPVQPRRPGDEVDVGTLSTLGSCERGALGEGLARGGQPPAPPDGGPSAYLAVGPPTGAADPAPSPPPASGSPPLSAGPATAAAPRKPKASLKGKRHRAVRPEASAQEVPADVRLPRPRGAAGANAAAAAPSPQAERSGVSDVPLRYTGAPGTPTGIKFQELGKKAVPQPLGQEVDCESMKLKAGEPSNLRPAFFLQKVHHYARLQVLAVSLCFLCAGLLFGLVLSAEIIRSNFELFFYDAMGGVMVFFALILAVVGVVLAFRNSYLLRSLLAPCCFLFCGLLLGLAASALQDVEGASDMPCCDFVDWTSYCLVGASVCVAAGLFFLSHGVDVMARRDFREQQLLYNFDRTNYEAAWPHVHVQMAPGPSAEPVEGSDVGGFCVLVARMILHGFLFFYAWDQLPEPSRPGTFYEHCRRIIVYAEALGYLGSWFAVLVGVGVYFGAAHMPTTAKASTAYATAAAMKSAASLSAFRLLAYIDPVKVWAEGDLARHSNYRLGALRCTLGFQIVPPGAQNQRQGHIYSVVFTGLLVISYGLVAAVGVLAVVVKLGHLDFLRQDEFDLWSLVLLASLASHVAAAQDPEARAHRCLAEALQDAADCEVASWWGPGAHGSRVVTWKKGFCKKAIEENGAVHGLIRMCTLDTGRVAKRLLGVRSIQVEDRVISNGFGAVPWGTQGQVVQLDPIPTVRWDGLYIPKEVQVEHKNEILGVNGYYRLASLARPSKDFDLGMPIYKRDGGDEILAPLLRSSMGNQLLPIAEGWAIYDKEGGRQVCVWKVPVEHSPEALKFNVACTPIFEQGEEPLVWCTQLTHMNLLWGSSCGSFVVW</sequence>
<proteinExistence type="predicted"/>
<evidence type="ECO:0000256" key="2">
    <source>
        <dbReference type="SAM" id="Phobius"/>
    </source>
</evidence>
<evidence type="ECO:0000313" key="4">
    <source>
        <dbReference type="Proteomes" id="UP001189429"/>
    </source>
</evidence>
<comment type="caution">
    <text evidence="3">The sequence shown here is derived from an EMBL/GenBank/DDBJ whole genome shotgun (WGS) entry which is preliminary data.</text>
</comment>
<organism evidence="3 4">
    <name type="scientific">Prorocentrum cordatum</name>
    <dbReference type="NCBI Taxonomy" id="2364126"/>
    <lineage>
        <taxon>Eukaryota</taxon>
        <taxon>Sar</taxon>
        <taxon>Alveolata</taxon>
        <taxon>Dinophyceae</taxon>
        <taxon>Prorocentrales</taxon>
        <taxon>Prorocentraceae</taxon>
        <taxon>Prorocentrum</taxon>
    </lineage>
</organism>
<gene>
    <name evidence="3" type="ORF">PCOR1329_LOCUS47944</name>
</gene>
<feature type="compositionally biased region" description="Low complexity" evidence="1">
    <location>
        <begin position="119"/>
        <end position="129"/>
    </location>
</feature>
<feature type="transmembrane region" description="Helical" evidence="2">
    <location>
        <begin position="520"/>
        <end position="546"/>
    </location>
</feature>
<keyword evidence="2" id="KW-0812">Transmembrane</keyword>
<feature type="transmembrane region" description="Helical" evidence="2">
    <location>
        <begin position="266"/>
        <end position="287"/>
    </location>
</feature>
<keyword evidence="2" id="KW-0472">Membrane</keyword>
<feature type="region of interest" description="Disordered" evidence="1">
    <location>
        <begin position="1"/>
        <end position="142"/>
    </location>
</feature>
<feature type="transmembrane region" description="Helical" evidence="2">
    <location>
        <begin position="206"/>
        <end position="229"/>
    </location>
</feature>
<feature type="transmembrane region" description="Helical" evidence="2">
    <location>
        <begin position="307"/>
        <end position="326"/>
    </location>
</feature>
<protein>
    <submittedName>
        <fullName evidence="3">Uncharacterized protein</fullName>
    </submittedName>
</protein>
<evidence type="ECO:0000256" key="1">
    <source>
        <dbReference type="SAM" id="MobiDB-lite"/>
    </source>
</evidence>
<feature type="compositionally biased region" description="Basic residues" evidence="1">
    <location>
        <begin position="85"/>
        <end position="98"/>
    </location>
</feature>
<reference evidence="3" key="1">
    <citation type="submission" date="2023-10" db="EMBL/GenBank/DDBJ databases">
        <authorList>
            <person name="Chen Y."/>
            <person name="Shah S."/>
            <person name="Dougan E. K."/>
            <person name="Thang M."/>
            <person name="Chan C."/>
        </authorList>
    </citation>
    <scope>NUCLEOTIDE SEQUENCE [LARGE SCALE GENOMIC DNA]</scope>
</reference>
<evidence type="ECO:0000313" key="3">
    <source>
        <dbReference type="EMBL" id="CAK0858032.1"/>
    </source>
</evidence>
<name>A0ABN9UER1_9DINO</name>
<feature type="transmembrane region" description="Helical" evidence="2">
    <location>
        <begin position="417"/>
        <end position="443"/>
    </location>
</feature>
<feature type="transmembrane region" description="Helical" evidence="2">
    <location>
        <begin position="455"/>
        <end position="477"/>
    </location>
</feature>
<dbReference type="Proteomes" id="UP001189429">
    <property type="component" value="Unassembled WGS sequence"/>
</dbReference>
<keyword evidence="2" id="KW-1133">Transmembrane helix</keyword>
<accession>A0ABN9UER1</accession>